<dbReference type="AlphaFoldDB" id="A0A5N0EEL8"/>
<feature type="region of interest" description="Disordered" evidence="1">
    <location>
        <begin position="340"/>
        <end position="839"/>
    </location>
</feature>
<reference evidence="3 4" key="1">
    <citation type="submission" date="2019-09" db="EMBL/GenBank/DDBJ databases">
        <authorList>
            <person name="Wang X."/>
        </authorList>
    </citation>
    <scope>NUCLEOTIDE SEQUENCE [LARGE SCALE GENOMIC DNA]</scope>
    <source>
        <strain evidence="3 4">CICC 11023</strain>
    </source>
</reference>
<keyword evidence="4" id="KW-1185">Reference proteome</keyword>
<dbReference type="OrthoDB" id="2677932at2"/>
<name>A0A5N0EEL8_9NOCA</name>
<protein>
    <recommendedName>
        <fullName evidence="2">Outer membrane channel protein CpnT-like N-terminal domain-containing protein</fullName>
    </recommendedName>
</protein>
<feature type="domain" description="Outer membrane channel protein CpnT-like N-terminal" evidence="2">
    <location>
        <begin position="7"/>
        <end position="144"/>
    </location>
</feature>
<evidence type="ECO:0000256" key="1">
    <source>
        <dbReference type="SAM" id="MobiDB-lite"/>
    </source>
</evidence>
<feature type="compositionally biased region" description="Gly residues" evidence="1">
    <location>
        <begin position="689"/>
        <end position="707"/>
    </location>
</feature>
<evidence type="ECO:0000259" key="2">
    <source>
        <dbReference type="Pfam" id="PF25547"/>
    </source>
</evidence>
<feature type="compositionally biased region" description="Low complexity" evidence="1">
    <location>
        <begin position="633"/>
        <end position="644"/>
    </location>
</feature>
<sequence>MGLYLPEELRWLGWIAGATWPDGDESGMWEISAAWKAASADLTALLSEIDAAKSTTMRAYLQGDGATAMGATFDHLRTGDESLESLAQLLQTVSDSTFDAGTELEATKINIIVSLVWLALEIIWAWLFPPTAPAAEAAAITTTRSILRVLEDKLAAQIGRLAAKLGAATEKRFFLKTLASGRLVAPTAKGWGVYSVKLLETGVTSAGLDAAVQLGQMAAGHRRKFDGTQFGVSIFASAAGTLPSREFARYLGFGLDKVIGGRNIGAWSATGRGAFIGAASGIVGSAAGNLAVGVATGSWTSFSSPSGWVGAAARGGLVGGARGGFTLKTVSPNDIRRFAWANKPTPAPAPVTNGGRTGSVRSGDGSVSVANSSGGHSNSGGSRSVSTASVSNGGGSQHGSQSSGSRGGSQHGSESIVSGGGSQNGSQSGGSGRGSQHGSQSGGGSQSGSQSGGGSQNGSHSGGGSQNGAHSVTSDGGSQHGSQSGGGSQGGSHSGASGGGSQNGSHSGASGGGSRAQNAHSFGGGGDGQSATSSRSSTHGDGSSVRSSGGSSSSGSGRTDSFVTARESPGGSSIRDSTGGSSIRESNGGSSVRDSAGGSSSRASVGSSSGRDSVGGTSGRESTGGVSGRDSADGSSGSSRNSGSFVTATETGGAEGSPPPSVRSSTASVEPPTSYQSSVDGGWTPPGGSVHGSSGGSGHGSPPGGSVHGSSTGAPSVASHPSGSSSSTHSGSSSSSNQSGSGTTGSTGTSGSRPSSSGSGGSEPDRPAPRPDPNAYLGPGKDMKAKTRPKQIIDWGPMPAPFKVPTAPTAEHWIPEAAEPEAAPEVDVPFTMTDEEKKK</sequence>
<feature type="compositionally biased region" description="Low complexity" evidence="1">
    <location>
        <begin position="358"/>
        <end position="391"/>
    </location>
</feature>
<gene>
    <name evidence="3" type="ORF">F3087_23110</name>
</gene>
<feature type="compositionally biased region" description="Low complexity" evidence="1">
    <location>
        <begin position="532"/>
        <end position="561"/>
    </location>
</feature>
<feature type="compositionally biased region" description="Low complexity" evidence="1">
    <location>
        <begin position="588"/>
        <end position="615"/>
    </location>
</feature>
<dbReference type="InterPro" id="IPR057746">
    <property type="entry name" value="CpnT-like_N"/>
</dbReference>
<accession>A0A5N0EEL8</accession>
<dbReference type="Pfam" id="PF25547">
    <property type="entry name" value="WXG100_2"/>
    <property type="match status" value="1"/>
</dbReference>
<organism evidence="3 4">
    <name type="scientific">Nocardia colli</name>
    <dbReference type="NCBI Taxonomy" id="2545717"/>
    <lineage>
        <taxon>Bacteria</taxon>
        <taxon>Bacillati</taxon>
        <taxon>Actinomycetota</taxon>
        <taxon>Actinomycetes</taxon>
        <taxon>Mycobacteriales</taxon>
        <taxon>Nocardiaceae</taxon>
        <taxon>Nocardia</taxon>
    </lineage>
</organism>
<dbReference type="RefSeq" id="WP_150404119.1">
    <property type="nucleotide sequence ID" value="NZ_VXLC01000011.1"/>
</dbReference>
<feature type="compositionally biased region" description="Low complexity" evidence="1">
    <location>
        <begin position="722"/>
        <end position="757"/>
    </location>
</feature>
<comment type="caution">
    <text evidence="3">The sequence shown here is derived from an EMBL/GenBank/DDBJ whole genome shotgun (WGS) entry which is preliminary data.</text>
</comment>
<evidence type="ECO:0000313" key="3">
    <source>
        <dbReference type="EMBL" id="KAA8886664.1"/>
    </source>
</evidence>
<proteinExistence type="predicted"/>
<feature type="compositionally biased region" description="Gly residues" evidence="1">
    <location>
        <begin position="483"/>
        <end position="502"/>
    </location>
</feature>
<feature type="compositionally biased region" description="Gly residues" evidence="1">
    <location>
        <begin position="418"/>
        <end position="466"/>
    </location>
</feature>
<feature type="compositionally biased region" description="Polar residues" evidence="1">
    <location>
        <begin position="570"/>
        <end position="587"/>
    </location>
</feature>
<feature type="compositionally biased region" description="Polar residues" evidence="1">
    <location>
        <begin position="662"/>
        <end position="679"/>
    </location>
</feature>
<evidence type="ECO:0000313" key="4">
    <source>
        <dbReference type="Proteomes" id="UP000323876"/>
    </source>
</evidence>
<dbReference type="Proteomes" id="UP000323876">
    <property type="component" value="Unassembled WGS sequence"/>
</dbReference>
<dbReference type="EMBL" id="VXLC01000011">
    <property type="protein sequence ID" value="KAA8886664.1"/>
    <property type="molecule type" value="Genomic_DNA"/>
</dbReference>